<dbReference type="RefSeq" id="WP_102064342.1">
    <property type="nucleotide sequence ID" value="NZ_PKQE01000001.1"/>
</dbReference>
<evidence type="ECO:0000313" key="1">
    <source>
        <dbReference type="EMBL" id="PLC43742.1"/>
    </source>
</evidence>
<reference evidence="1 2" key="1">
    <citation type="submission" date="2017-12" db="EMBL/GenBank/DDBJ databases">
        <title>Draft genome sequence of Ralstonia pickettii 52.</title>
        <authorList>
            <person name="Zheng B."/>
        </authorList>
    </citation>
    <scope>NUCLEOTIDE SEQUENCE [LARGE SCALE GENOMIC DNA]</scope>
    <source>
        <strain evidence="1 2">52</strain>
    </source>
</reference>
<dbReference type="PANTHER" id="PTHR11102:SF160">
    <property type="entry name" value="ERAD-ASSOCIATED E3 UBIQUITIN-PROTEIN LIGASE COMPONENT HRD3"/>
    <property type="match status" value="1"/>
</dbReference>
<dbReference type="EMBL" id="PKQE01000001">
    <property type="protein sequence ID" value="PLC43742.1"/>
    <property type="molecule type" value="Genomic_DNA"/>
</dbReference>
<dbReference type="AlphaFoldDB" id="A0A2N4TVK2"/>
<dbReference type="InterPro" id="IPR050767">
    <property type="entry name" value="Sel1_AlgK"/>
</dbReference>
<dbReference type="Gene3D" id="1.25.40.10">
    <property type="entry name" value="Tetratricopeptide repeat domain"/>
    <property type="match status" value="1"/>
</dbReference>
<evidence type="ECO:0000313" key="2">
    <source>
        <dbReference type="Proteomes" id="UP000234456"/>
    </source>
</evidence>
<organism evidence="1 2">
    <name type="scientific">Ralstonia pickettii</name>
    <name type="common">Burkholderia pickettii</name>
    <dbReference type="NCBI Taxonomy" id="329"/>
    <lineage>
        <taxon>Bacteria</taxon>
        <taxon>Pseudomonadati</taxon>
        <taxon>Pseudomonadota</taxon>
        <taxon>Betaproteobacteria</taxon>
        <taxon>Burkholderiales</taxon>
        <taxon>Burkholderiaceae</taxon>
        <taxon>Ralstonia</taxon>
    </lineage>
</organism>
<protein>
    <submittedName>
        <fullName evidence="1">Sel1 repeat family protein</fullName>
    </submittedName>
</protein>
<comment type="caution">
    <text evidence="1">The sequence shown here is derived from an EMBL/GenBank/DDBJ whole genome shotgun (WGS) entry which is preliminary data.</text>
</comment>
<dbReference type="InterPro" id="IPR011990">
    <property type="entry name" value="TPR-like_helical_dom_sf"/>
</dbReference>
<dbReference type="SUPFAM" id="SSF81901">
    <property type="entry name" value="HCP-like"/>
    <property type="match status" value="1"/>
</dbReference>
<accession>A0A2N4TVK2</accession>
<dbReference type="Pfam" id="PF08238">
    <property type="entry name" value="Sel1"/>
    <property type="match status" value="5"/>
</dbReference>
<name>A0A2N4TVK2_RALPI</name>
<gene>
    <name evidence="1" type="ORF">C0Q88_03250</name>
</gene>
<dbReference type="PANTHER" id="PTHR11102">
    <property type="entry name" value="SEL-1-LIKE PROTEIN"/>
    <property type="match status" value="1"/>
</dbReference>
<dbReference type="InterPro" id="IPR006597">
    <property type="entry name" value="Sel1-like"/>
</dbReference>
<proteinExistence type="predicted"/>
<dbReference type="SMART" id="SM00671">
    <property type="entry name" value="SEL1"/>
    <property type="match status" value="4"/>
</dbReference>
<dbReference type="OrthoDB" id="5365194at2"/>
<dbReference type="Proteomes" id="UP000234456">
    <property type="component" value="Unassembled WGS sequence"/>
</dbReference>
<sequence length="256" mass="27091">MPADAATATAAVTATADAALVDAIHAVLTGPAERAARWLAAAAQRGHTEAQAIFGQWLLDGRGVERNPGEALFWFKTAALSGHAMAANMLGRCYEHGWGAPACDKTATHWYARAADAGLDWGQYNYATQLQLGRGIPADRARAFALFKAAAAQGHAKSINVLGGFYEDGWEVEADPAMALRCYVRAAEGGDFRGEFNAARLLALANRADDALAWMQAVPRTATPAFLAKAHDFLAGHPDARLRALACVLNTPSPCC</sequence>